<evidence type="ECO:0000256" key="6">
    <source>
        <dbReference type="ARBA" id="ARBA00023136"/>
    </source>
</evidence>
<keyword evidence="3" id="KW-0997">Cell inner membrane</keyword>
<evidence type="ECO:0000256" key="5">
    <source>
        <dbReference type="ARBA" id="ARBA00022989"/>
    </source>
</evidence>
<evidence type="ECO:0000256" key="4">
    <source>
        <dbReference type="ARBA" id="ARBA00022692"/>
    </source>
</evidence>
<dbReference type="InterPro" id="IPR022764">
    <property type="entry name" value="Peptidase_S54_rhomboid_dom"/>
</dbReference>
<dbReference type="Pfam" id="PF01694">
    <property type="entry name" value="Rhomboid"/>
    <property type="match status" value="1"/>
</dbReference>
<keyword evidence="4 7" id="KW-0812">Transmembrane</keyword>
<name>A0A975G3I2_9CAUL</name>
<keyword evidence="9" id="KW-0378">Hydrolase</keyword>
<evidence type="ECO:0000259" key="8">
    <source>
        <dbReference type="Pfam" id="PF01694"/>
    </source>
</evidence>
<feature type="domain" description="Peptidase S54 rhomboid" evidence="8">
    <location>
        <begin position="57"/>
        <end position="202"/>
    </location>
</feature>
<dbReference type="AlphaFoldDB" id="A0A975G3I2"/>
<protein>
    <submittedName>
        <fullName evidence="9">Rhomboid family intramembrane serine protease</fullName>
    </submittedName>
</protein>
<reference evidence="9" key="1">
    <citation type="submission" date="2021-04" db="EMBL/GenBank/DDBJ databases">
        <title>The complete genome sequence of Caulobacter sp. S6.</title>
        <authorList>
            <person name="Tang Y."/>
            <person name="Ouyang W."/>
            <person name="Liu Q."/>
            <person name="Huang B."/>
            <person name="Guo Z."/>
            <person name="Lei P."/>
        </authorList>
    </citation>
    <scope>NUCLEOTIDE SEQUENCE</scope>
    <source>
        <strain evidence="9">S6</strain>
    </source>
</reference>
<dbReference type="GO" id="GO:0004252">
    <property type="term" value="F:serine-type endopeptidase activity"/>
    <property type="evidence" value="ECO:0007669"/>
    <property type="project" value="InterPro"/>
</dbReference>
<evidence type="ECO:0000256" key="1">
    <source>
        <dbReference type="ARBA" id="ARBA00004141"/>
    </source>
</evidence>
<feature type="transmembrane region" description="Helical" evidence="7">
    <location>
        <begin position="94"/>
        <end position="116"/>
    </location>
</feature>
<keyword evidence="5 7" id="KW-1133">Transmembrane helix</keyword>
<evidence type="ECO:0000256" key="2">
    <source>
        <dbReference type="ARBA" id="ARBA00022475"/>
    </source>
</evidence>
<dbReference type="KEGG" id="caul:KCG34_08425"/>
<dbReference type="GO" id="GO:0006508">
    <property type="term" value="P:proteolysis"/>
    <property type="evidence" value="ECO:0007669"/>
    <property type="project" value="UniProtKB-KW"/>
</dbReference>
<dbReference type="GO" id="GO:0016020">
    <property type="term" value="C:membrane"/>
    <property type="evidence" value="ECO:0007669"/>
    <property type="project" value="UniProtKB-SubCell"/>
</dbReference>
<accession>A0A975G3I2</accession>
<feature type="transmembrane region" description="Helical" evidence="7">
    <location>
        <begin position="190"/>
        <end position="209"/>
    </location>
</feature>
<evidence type="ECO:0000313" key="9">
    <source>
        <dbReference type="EMBL" id="QUD89874.1"/>
    </source>
</evidence>
<dbReference type="PANTHER" id="PTHR43066">
    <property type="entry name" value="RHOMBOID-RELATED PROTEIN"/>
    <property type="match status" value="1"/>
</dbReference>
<feature type="transmembrane region" description="Helical" evidence="7">
    <location>
        <begin position="155"/>
        <end position="178"/>
    </location>
</feature>
<keyword evidence="2" id="KW-1003">Cell membrane</keyword>
<feature type="transmembrane region" description="Helical" evidence="7">
    <location>
        <begin position="122"/>
        <end position="143"/>
    </location>
</feature>
<feature type="transmembrane region" description="Helical" evidence="7">
    <location>
        <begin position="12"/>
        <end position="29"/>
    </location>
</feature>
<dbReference type="Gene3D" id="1.20.1540.10">
    <property type="entry name" value="Rhomboid-like"/>
    <property type="match status" value="1"/>
</dbReference>
<keyword evidence="9" id="KW-0645">Protease</keyword>
<dbReference type="PANTHER" id="PTHR43066:SF26">
    <property type="entry name" value="RHOMBOID PROTEASE GLPG"/>
    <property type="match status" value="1"/>
</dbReference>
<dbReference type="EMBL" id="CP073078">
    <property type="protein sequence ID" value="QUD89874.1"/>
    <property type="molecule type" value="Genomic_DNA"/>
</dbReference>
<dbReference type="Proteomes" id="UP000676409">
    <property type="component" value="Chromosome"/>
</dbReference>
<feature type="transmembrane region" description="Helical" evidence="7">
    <location>
        <begin position="61"/>
        <end position="82"/>
    </location>
</feature>
<evidence type="ECO:0000256" key="3">
    <source>
        <dbReference type="ARBA" id="ARBA00022519"/>
    </source>
</evidence>
<comment type="subcellular location">
    <subcellularLocation>
        <location evidence="1">Membrane</location>
        <topology evidence="1">Multi-pass membrane protein</topology>
    </subcellularLocation>
</comment>
<evidence type="ECO:0000313" key="10">
    <source>
        <dbReference type="Proteomes" id="UP000676409"/>
    </source>
</evidence>
<dbReference type="SUPFAM" id="SSF144091">
    <property type="entry name" value="Rhomboid-like"/>
    <property type="match status" value="1"/>
</dbReference>
<dbReference type="RefSeq" id="WP_211939925.1">
    <property type="nucleotide sequence ID" value="NZ_CP073078.1"/>
</dbReference>
<organism evidence="9 10">
    <name type="scientific">Phenylobacterium montanum</name>
    <dbReference type="NCBI Taxonomy" id="2823693"/>
    <lineage>
        <taxon>Bacteria</taxon>
        <taxon>Pseudomonadati</taxon>
        <taxon>Pseudomonadota</taxon>
        <taxon>Alphaproteobacteria</taxon>
        <taxon>Caulobacterales</taxon>
        <taxon>Caulobacteraceae</taxon>
        <taxon>Phenylobacterium</taxon>
    </lineage>
</organism>
<keyword evidence="6 7" id="KW-0472">Membrane</keyword>
<sequence>MTSEAREPVFQAPWPVLALIGAILVAYFAQAHLVPAGWVEGHVLSAQAVRAGRYEVLFTSLFLHGGWAHALVNAGFGLAFASPVARRMGVDLKGVAGFFAFYLLCGAISGLAFVAAHWNDEAAAVGASGAFAGFMGATSRLMSGGWDLAPFRSRPVVSMALSWIIINVIFGLVFVGWAPGSGGAPMAWEAHLGGYFAGLLLLGPMLRLMGRN</sequence>
<keyword evidence="10" id="KW-1185">Reference proteome</keyword>
<evidence type="ECO:0000256" key="7">
    <source>
        <dbReference type="SAM" id="Phobius"/>
    </source>
</evidence>
<gene>
    <name evidence="9" type="ORF">KCG34_08425</name>
</gene>
<proteinExistence type="predicted"/>
<dbReference type="InterPro" id="IPR035952">
    <property type="entry name" value="Rhomboid-like_sf"/>
</dbReference>